<dbReference type="Pfam" id="PF00724">
    <property type="entry name" value="Oxidored_FMN"/>
    <property type="match status" value="1"/>
</dbReference>
<comment type="caution">
    <text evidence="12">The sequence shown here is derived from an EMBL/GenBank/DDBJ whole genome shotgun (WGS) entry which is preliminary data.</text>
</comment>
<protein>
    <submittedName>
        <fullName evidence="12">NAD(P)-binding protein</fullName>
    </submittedName>
</protein>
<dbReference type="Gene3D" id="3.40.50.720">
    <property type="entry name" value="NAD(P)-binding Rossmann-like Domain"/>
    <property type="match status" value="1"/>
</dbReference>
<dbReference type="InterPro" id="IPR001155">
    <property type="entry name" value="OxRdtase_FMN_N"/>
</dbReference>
<dbReference type="InterPro" id="IPR051793">
    <property type="entry name" value="NADH:flavin_oxidoreductase"/>
</dbReference>
<evidence type="ECO:0000256" key="9">
    <source>
        <dbReference type="ARBA" id="ARBA00023014"/>
    </source>
</evidence>
<dbReference type="Gene3D" id="3.20.20.70">
    <property type="entry name" value="Aldolase class I"/>
    <property type="match status" value="1"/>
</dbReference>
<dbReference type="PRINTS" id="PR00368">
    <property type="entry name" value="FADPNR"/>
</dbReference>
<keyword evidence="8" id="KW-0408">Iron</keyword>
<name>A0A6N8GR85_9MICC</name>
<keyword evidence="5" id="KW-0288">FMN</keyword>
<evidence type="ECO:0000256" key="4">
    <source>
        <dbReference type="ARBA" id="ARBA00022630"/>
    </source>
</evidence>
<dbReference type="GO" id="GO:0051536">
    <property type="term" value="F:iron-sulfur cluster binding"/>
    <property type="evidence" value="ECO:0007669"/>
    <property type="project" value="UniProtKB-KW"/>
</dbReference>
<dbReference type="AlphaFoldDB" id="A0A6N8GR85"/>
<accession>A0A6N8GR85</accession>
<evidence type="ECO:0000259" key="11">
    <source>
        <dbReference type="Pfam" id="PF07992"/>
    </source>
</evidence>
<dbReference type="SUPFAM" id="SSF51395">
    <property type="entry name" value="FMN-linked oxidoreductases"/>
    <property type="match status" value="1"/>
</dbReference>
<comment type="cofactor">
    <cofactor evidence="2">
        <name>[4Fe-4S] cluster</name>
        <dbReference type="ChEBI" id="CHEBI:49883"/>
    </cofactor>
</comment>
<proteinExistence type="inferred from homology"/>
<evidence type="ECO:0000256" key="2">
    <source>
        <dbReference type="ARBA" id="ARBA00001966"/>
    </source>
</evidence>
<dbReference type="PANTHER" id="PTHR42917:SF2">
    <property type="entry name" value="2,4-DIENOYL-COA REDUCTASE [(2E)-ENOYL-COA-PRODUCING]"/>
    <property type="match status" value="1"/>
</dbReference>
<keyword evidence="7" id="KW-0560">Oxidoreductase</keyword>
<dbReference type="InterPro" id="IPR036188">
    <property type="entry name" value="FAD/NAD-bd_sf"/>
</dbReference>
<dbReference type="SUPFAM" id="SSF51971">
    <property type="entry name" value="Nucleotide-binding domain"/>
    <property type="match status" value="1"/>
</dbReference>
<dbReference type="GO" id="GO:0010181">
    <property type="term" value="F:FMN binding"/>
    <property type="evidence" value="ECO:0007669"/>
    <property type="project" value="InterPro"/>
</dbReference>
<dbReference type="GO" id="GO:0033543">
    <property type="term" value="P:fatty acid beta-oxidation, unsaturated, even number, reductase/isomerase pathway"/>
    <property type="evidence" value="ECO:0007669"/>
    <property type="project" value="TreeGrafter"/>
</dbReference>
<comment type="similarity">
    <text evidence="3">In the N-terminal section; belongs to the NADH:flavin oxidoreductase/NADH oxidase family.</text>
</comment>
<dbReference type="CDD" id="cd02930">
    <property type="entry name" value="DCR_FMN"/>
    <property type="match status" value="1"/>
</dbReference>
<dbReference type="GO" id="GO:0008670">
    <property type="term" value="F:2,4-dienoyl-CoA reductase (NADPH) activity"/>
    <property type="evidence" value="ECO:0007669"/>
    <property type="project" value="TreeGrafter"/>
</dbReference>
<dbReference type="GO" id="GO:0046872">
    <property type="term" value="F:metal ion binding"/>
    <property type="evidence" value="ECO:0007669"/>
    <property type="project" value="UniProtKB-KW"/>
</dbReference>
<dbReference type="PANTHER" id="PTHR42917">
    <property type="entry name" value="2,4-DIENOYL-COA REDUCTASE"/>
    <property type="match status" value="1"/>
</dbReference>
<dbReference type="Pfam" id="PF07992">
    <property type="entry name" value="Pyr_redox_2"/>
    <property type="match status" value="1"/>
</dbReference>
<reference evidence="12 13" key="1">
    <citation type="submission" date="2019-12" db="EMBL/GenBank/DDBJ databases">
        <authorList>
            <person name="Shi Y."/>
        </authorList>
    </citation>
    <scope>NUCLEOTIDE SEQUENCE [LARGE SCALE GENOMIC DNA]</scope>
    <source>
        <strain evidence="12 13">JCM 17929</strain>
    </source>
</reference>
<dbReference type="EMBL" id="WOGU01000018">
    <property type="protein sequence ID" value="MUN64727.1"/>
    <property type="molecule type" value="Genomic_DNA"/>
</dbReference>
<dbReference type="Gene3D" id="3.50.50.60">
    <property type="entry name" value="FAD/NAD(P)-binding domain"/>
    <property type="match status" value="1"/>
</dbReference>
<sequence length="680" mass="71585">MTLPYPHLLSPLQLGGTTLPNRVLMGSMHTGLEEQPGGFERLAAFYAERVRGGVGLVVTGGVGPNPEGATRAGGALLRTAEEVARHRLVTEAVHAQGGRIALQILHSGRYAKAPAAVAPSPLRAPISPVVPHELTGEEIDRTIEDFARTASRARDAGYDGVEIMGSEGYLINEFVAAETNHRTDEWGGCWANRMRLPVEIVRRVRERTGPEFLLIYRLSMLDLVPGGSTVEEVVELARAVEAAGATLLNTGIGWHEARIPTIATVVPRGGFSWVTRRLKGEVGIPLVAVNRINTPETAERILADGDADMVSLARPLLADPEFVAKAARGRADAINTCIACNQACLDHTFAGRTASCLVNPRAGHETLLRLGPTRRAERIGVVGAGPAGLAFAVGAAEAGHAVTLFEAEEHIGGQFCMALRIPGKEEYAETLRYYGVRLAELGVDVRLGAPATPAHLGGFDRVVLATGVVPRVPEIEGVDHPSVVGYRDVLQHDAPVGRRVAVLGAGGIGFDVAEYLLHSPGTGTDFYRAWGVDTTLTARGGLVPPAPPRPAREVTLLQRSPGKPGAGLGRTTGWIHRASLQAGGVRALSGVSYRRIDDDGLHLAVPGPDGAAPVEQVLAVDTVVLCTGQEPLRQLHDALLAAGHDAGAVPVHLIGGADVAAELDAKRAIRQATELVAAIG</sequence>
<feature type="domain" description="FAD/NAD(P)-binding" evidence="11">
    <location>
        <begin position="379"/>
        <end position="642"/>
    </location>
</feature>
<keyword evidence="6" id="KW-0479">Metal-binding</keyword>
<keyword evidence="13" id="KW-1185">Reference proteome</keyword>
<keyword evidence="9" id="KW-0411">Iron-sulfur</keyword>
<comment type="cofactor">
    <cofactor evidence="1">
        <name>FMN</name>
        <dbReference type="ChEBI" id="CHEBI:58210"/>
    </cofactor>
</comment>
<dbReference type="SUPFAM" id="SSF51905">
    <property type="entry name" value="FAD/NAD(P)-binding domain"/>
    <property type="match status" value="1"/>
</dbReference>
<evidence type="ECO:0000259" key="10">
    <source>
        <dbReference type="Pfam" id="PF00724"/>
    </source>
</evidence>
<organism evidence="12 13">
    <name type="scientific">Kocuria sediminis</name>
    <dbReference type="NCBI Taxonomy" id="1038857"/>
    <lineage>
        <taxon>Bacteria</taxon>
        <taxon>Bacillati</taxon>
        <taxon>Actinomycetota</taxon>
        <taxon>Actinomycetes</taxon>
        <taxon>Micrococcales</taxon>
        <taxon>Micrococcaceae</taxon>
        <taxon>Kocuria</taxon>
    </lineage>
</organism>
<evidence type="ECO:0000313" key="12">
    <source>
        <dbReference type="EMBL" id="MUN64727.1"/>
    </source>
</evidence>
<gene>
    <name evidence="12" type="ORF">GMA12_16535</name>
</gene>
<evidence type="ECO:0000256" key="8">
    <source>
        <dbReference type="ARBA" id="ARBA00023004"/>
    </source>
</evidence>
<evidence type="ECO:0000256" key="6">
    <source>
        <dbReference type="ARBA" id="ARBA00022723"/>
    </source>
</evidence>
<evidence type="ECO:0000256" key="7">
    <source>
        <dbReference type="ARBA" id="ARBA00023002"/>
    </source>
</evidence>
<evidence type="ECO:0000256" key="3">
    <source>
        <dbReference type="ARBA" id="ARBA00011048"/>
    </source>
</evidence>
<dbReference type="InterPro" id="IPR023753">
    <property type="entry name" value="FAD/NAD-binding_dom"/>
</dbReference>
<dbReference type="Proteomes" id="UP000436989">
    <property type="component" value="Unassembled WGS sequence"/>
</dbReference>
<dbReference type="RefSeq" id="WP_156270599.1">
    <property type="nucleotide sequence ID" value="NZ_WOGU01000018.1"/>
</dbReference>
<dbReference type="InterPro" id="IPR013785">
    <property type="entry name" value="Aldolase_TIM"/>
</dbReference>
<keyword evidence="4" id="KW-0285">Flavoprotein</keyword>
<evidence type="ECO:0000313" key="13">
    <source>
        <dbReference type="Proteomes" id="UP000436989"/>
    </source>
</evidence>
<evidence type="ECO:0000256" key="1">
    <source>
        <dbReference type="ARBA" id="ARBA00001917"/>
    </source>
</evidence>
<feature type="domain" description="NADH:flavin oxidoreductase/NADH oxidase N-terminal" evidence="10">
    <location>
        <begin position="8"/>
        <end position="332"/>
    </location>
</feature>
<evidence type="ECO:0000256" key="5">
    <source>
        <dbReference type="ARBA" id="ARBA00022643"/>
    </source>
</evidence>